<keyword evidence="2 3" id="KW-0479">Metal-binding</keyword>
<dbReference type="InterPro" id="IPR034660">
    <property type="entry name" value="DinB/YfiT-like"/>
</dbReference>
<dbReference type="AlphaFoldDB" id="A0A5C5X275"/>
<dbReference type="Gene3D" id="1.20.120.450">
    <property type="entry name" value="dinb family like domain"/>
    <property type="match status" value="1"/>
</dbReference>
<dbReference type="SUPFAM" id="SSF109854">
    <property type="entry name" value="DinB/YfiT-like putative metalloenzymes"/>
    <property type="match status" value="1"/>
</dbReference>
<dbReference type="GO" id="GO:0046872">
    <property type="term" value="F:metal ion binding"/>
    <property type="evidence" value="ECO:0007669"/>
    <property type="project" value="UniProtKB-KW"/>
</dbReference>
<organism evidence="5 6">
    <name type="scientific">Thalassoglobus neptunius</name>
    <dbReference type="NCBI Taxonomy" id="1938619"/>
    <lineage>
        <taxon>Bacteria</taxon>
        <taxon>Pseudomonadati</taxon>
        <taxon>Planctomycetota</taxon>
        <taxon>Planctomycetia</taxon>
        <taxon>Planctomycetales</taxon>
        <taxon>Planctomycetaceae</taxon>
        <taxon>Thalassoglobus</taxon>
    </lineage>
</organism>
<evidence type="ECO:0000313" key="5">
    <source>
        <dbReference type="EMBL" id="TWT56928.1"/>
    </source>
</evidence>
<name>A0A5C5X275_9PLAN</name>
<comment type="similarity">
    <text evidence="1">Belongs to the DinB family.</text>
</comment>
<keyword evidence="6" id="KW-1185">Reference proteome</keyword>
<dbReference type="Proteomes" id="UP000317243">
    <property type="component" value="Unassembled WGS sequence"/>
</dbReference>
<feature type="domain" description="DinB-like" evidence="4">
    <location>
        <begin position="75"/>
        <end position="206"/>
    </location>
</feature>
<dbReference type="InterPro" id="IPR024775">
    <property type="entry name" value="DinB-like"/>
</dbReference>
<feature type="binding site" evidence="3">
    <location>
        <position position="204"/>
    </location>
    <ligand>
        <name>a divalent metal cation</name>
        <dbReference type="ChEBI" id="CHEBI:60240"/>
    </ligand>
</feature>
<proteinExistence type="inferred from homology"/>
<dbReference type="InterPro" id="IPR007837">
    <property type="entry name" value="DinB"/>
</dbReference>
<sequence length="244" mass="27830">MKTHRPRCSILCNRPEFIDLNRHDRKFQHLTEPLLALSCRLGHSINFDSLDSGRLAMSSGEFLVRLHRHRMWSNHRILKSTGSLTKDQLHTPFPIGQGTVWKTLTHLQAGEYVWLEALLGNDSPVFPGDISNQLPGNQNGVNPISTHTELMSRWKELDQRWNDYLDTVTDDSLNDLVYKISTSSGQGKRFATRRSDVLLHICTHAQYTTAQLINMLRHLNCSKLPDVMLITMARESTPPQPDAP</sequence>
<dbReference type="PANTHER" id="PTHR37302">
    <property type="entry name" value="SLR1116 PROTEIN"/>
    <property type="match status" value="1"/>
</dbReference>
<dbReference type="Pfam" id="PF12867">
    <property type="entry name" value="DinB_2"/>
    <property type="match status" value="1"/>
</dbReference>
<gene>
    <name evidence="5" type="ORF">KOR42_02840</name>
</gene>
<evidence type="ECO:0000256" key="3">
    <source>
        <dbReference type="PIRSR" id="PIRSR607837-1"/>
    </source>
</evidence>
<protein>
    <submittedName>
        <fullName evidence="5">DinB family protein</fullName>
    </submittedName>
</protein>
<evidence type="ECO:0000313" key="6">
    <source>
        <dbReference type="Proteomes" id="UP000317243"/>
    </source>
</evidence>
<feature type="binding site" evidence="3">
    <location>
        <position position="106"/>
    </location>
    <ligand>
        <name>a divalent metal cation</name>
        <dbReference type="ChEBI" id="CHEBI:60240"/>
    </ligand>
</feature>
<evidence type="ECO:0000259" key="4">
    <source>
        <dbReference type="Pfam" id="PF12867"/>
    </source>
</evidence>
<reference evidence="5 6" key="1">
    <citation type="submission" date="2019-02" db="EMBL/GenBank/DDBJ databases">
        <title>Deep-cultivation of Planctomycetes and their phenomic and genomic characterization uncovers novel biology.</title>
        <authorList>
            <person name="Wiegand S."/>
            <person name="Jogler M."/>
            <person name="Boedeker C."/>
            <person name="Pinto D."/>
            <person name="Vollmers J."/>
            <person name="Rivas-Marin E."/>
            <person name="Kohn T."/>
            <person name="Peeters S.H."/>
            <person name="Heuer A."/>
            <person name="Rast P."/>
            <person name="Oberbeckmann S."/>
            <person name="Bunk B."/>
            <person name="Jeske O."/>
            <person name="Meyerdierks A."/>
            <person name="Storesund J.E."/>
            <person name="Kallscheuer N."/>
            <person name="Luecker S."/>
            <person name="Lage O.M."/>
            <person name="Pohl T."/>
            <person name="Merkel B.J."/>
            <person name="Hornburger P."/>
            <person name="Mueller R.-W."/>
            <person name="Bruemmer F."/>
            <person name="Labrenz M."/>
            <person name="Spormann A.M."/>
            <person name="Op Den Camp H."/>
            <person name="Overmann J."/>
            <person name="Amann R."/>
            <person name="Jetten M.S.M."/>
            <person name="Mascher T."/>
            <person name="Medema M.H."/>
            <person name="Devos D.P."/>
            <person name="Kaster A.-K."/>
            <person name="Ovreas L."/>
            <person name="Rohde M."/>
            <person name="Galperin M.Y."/>
            <person name="Jogler C."/>
        </authorList>
    </citation>
    <scope>NUCLEOTIDE SEQUENCE [LARGE SCALE GENOMIC DNA]</scope>
    <source>
        <strain evidence="5 6">KOR42</strain>
    </source>
</reference>
<evidence type="ECO:0000256" key="2">
    <source>
        <dbReference type="ARBA" id="ARBA00022723"/>
    </source>
</evidence>
<dbReference type="EMBL" id="SIHI01000001">
    <property type="protein sequence ID" value="TWT56928.1"/>
    <property type="molecule type" value="Genomic_DNA"/>
</dbReference>
<evidence type="ECO:0000256" key="1">
    <source>
        <dbReference type="ARBA" id="ARBA00008635"/>
    </source>
</evidence>
<comment type="caution">
    <text evidence="5">The sequence shown here is derived from an EMBL/GenBank/DDBJ whole genome shotgun (WGS) entry which is preliminary data.</text>
</comment>
<accession>A0A5C5X275</accession>
<dbReference type="PANTHER" id="PTHR37302:SF3">
    <property type="entry name" value="DAMAGE-INDUCIBLE PROTEIN DINB"/>
    <property type="match status" value="1"/>
</dbReference>